<proteinExistence type="predicted"/>
<evidence type="ECO:0000313" key="3">
    <source>
        <dbReference type="Proteomes" id="UP000598297"/>
    </source>
</evidence>
<name>A0A964UNW7_9ACTN</name>
<keyword evidence="1" id="KW-0812">Transmembrane</keyword>
<evidence type="ECO:0000313" key="2">
    <source>
        <dbReference type="EMBL" id="NBE52724.1"/>
    </source>
</evidence>
<comment type="caution">
    <text evidence="2">The sequence shown here is derived from an EMBL/GenBank/DDBJ whole genome shotgun (WGS) entry which is preliminary data.</text>
</comment>
<gene>
    <name evidence="2" type="ORF">GUY60_15060</name>
</gene>
<reference evidence="2" key="1">
    <citation type="submission" date="2020-01" db="EMBL/GenBank/DDBJ databases">
        <title>Whole-genome analyses of novel actinobacteria.</title>
        <authorList>
            <person name="Sahin N."/>
        </authorList>
    </citation>
    <scope>NUCLEOTIDE SEQUENCE</scope>
    <source>
        <strain evidence="2">YC537</strain>
    </source>
</reference>
<evidence type="ECO:0000256" key="1">
    <source>
        <dbReference type="SAM" id="Phobius"/>
    </source>
</evidence>
<accession>A0A964UNW7</accession>
<dbReference type="Proteomes" id="UP000598297">
    <property type="component" value="Unassembled WGS sequence"/>
</dbReference>
<dbReference type="RefSeq" id="WP_161697931.1">
    <property type="nucleotide sequence ID" value="NZ_JAAAHS010000098.1"/>
</dbReference>
<sequence>MVAGEYEVYGAGGEPLGRIERRKGRLVPWPRRRRWSVLSEGAGRDAVGKAGSWYSWAFYVLLSPLWVPLWLALILFALLDGDTDVSPGVPRRVRWFGADGALVLDRHGRGVYRIPPGGMDVRIAYAVALVVAA</sequence>
<keyword evidence="1" id="KW-1133">Transmembrane helix</keyword>
<protein>
    <submittedName>
        <fullName evidence="2">Uncharacterized protein</fullName>
    </submittedName>
</protein>
<dbReference type="EMBL" id="JAAAHS010000098">
    <property type="protein sequence ID" value="NBE52724.1"/>
    <property type="molecule type" value="Genomic_DNA"/>
</dbReference>
<dbReference type="AlphaFoldDB" id="A0A964UNW7"/>
<dbReference type="OrthoDB" id="4170258at2"/>
<feature type="transmembrane region" description="Helical" evidence="1">
    <location>
        <begin position="56"/>
        <end position="79"/>
    </location>
</feature>
<keyword evidence="3" id="KW-1185">Reference proteome</keyword>
<keyword evidence="1" id="KW-0472">Membrane</keyword>
<organism evidence="2 3">
    <name type="scientific">Streptomyces boluensis</name>
    <dbReference type="NCBI Taxonomy" id="1775135"/>
    <lineage>
        <taxon>Bacteria</taxon>
        <taxon>Bacillati</taxon>
        <taxon>Actinomycetota</taxon>
        <taxon>Actinomycetes</taxon>
        <taxon>Kitasatosporales</taxon>
        <taxon>Streptomycetaceae</taxon>
        <taxon>Streptomyces</taxon>
    </lineage>
</organism>